<comment type="caution">
    <text evidence="1">The sequence shown here is derived from an EMBL/GenBank/DDBJ whole genome shotgun (WGS) entry which is preliminary data.</text>
</comment>
<accession>A0A1R2BUX6</accession>
<dbReference type="Proteomes" id="UP000187209">
    <property type="component" value="Unassembled WGS sequence"/>
</dbReference>
<name>A0A1R2BUX6_9CILI</name>
<organism evidence="1 2">
    <name type="scientific">Stentor coeruleus</name>
    <dbReference type="NCBI Taxonomy" id="5963"/>
    <lineage>
        <taxon>Eukaryota</taxon>
        <taxon>Sar</taxon>
        <taxon>Alveolata</taxon>
        <taxon>Ciliophora</taxon>
        <taxon>Postciliodesmatophora</taxon>
        <taxon>Heterotrichea</taxon>
        <taxon>Heterotrichida</taxon>
        <taxon>Stentoridae</taxon>
        <taxon>Stentor</taxon>
    </lineage>
</organism>
<evidence type="ECO:0000313" key="2">
    <source>
        <dbReference type="Proteomes" id="UP000187209"/>
    </source>
</evidence>
<sequence length="69" mass="7981">MGCSFSECMDKQRINKGEFDVNANEVKVSEEYLKKITPDDTLSQLLSRKIKEQQQPRRYMKGSVKVAII</sequence>
<dbReference type="AlphaFoldDB" id="A0A1R2BUX6"/>
<dbReference type="EMBL" id="MPUH01000418">
    <property type="protein sequence ID" value="OMJ80556.1"/>
    <property type="molecule type" value="Genomic_DNA"/>
</dbReference>
<reference evidence="1 2" key="1">
    <citation type="submission" date="2016-11" db="EMBL/GenBank/DDBJ databases">
        <title>The macronuclear genome of Stentor coeruleus: a giant cell with tiny introns.</title>
        <authorList>
            <person name="Slabodnick M."/>
            <person name="Ruby J.G."/>
            <person name="Reiff S.B."/>
            <person name="Swart E.C."/>
            <person name="Gosai S."/>
            <person name="Prabakaran S."/>
            <person name="Witkowska E."/>
            <person name="Larue G.E."/>
            <person name="Fisher S."/>
            <person name="Freeman R.M."/>
            <person name="Gunawardena J."/>
            <person name="Chu W."/>
            <person name="Stover N.A."/>
            <person name="Gregory B.D."/>
            <person name="Nowacki M."/>
            <person name="Derisi J."/>
            <person name="Roy S.W."/>
            <person name="Marshall W.F."/>
            <person name="Sood P."/>
        </authorList>
    </citation>
    <scope>NUCLEOTIDE SEQUENCE [LARGE SCALE GENOMIC DNA]</scope>
    <source>
        <strain evidence="1">WM001</strain>
    </source>
</reference>
<protein>
    <submittedName>
        <fullName evidence="1">Uncharacterized protein</fullName>
    </submittedName>
</protein>
<keyword evidence="2" id="KW-1185">Reference proteome</keyword>
<proteinExistence type="predicted"/>
<gene>
    <name evidence="1" type="ORF">SteCoe_19152</name>
</gene>
<evidence type="ECO:0000313" key="1">
    <source>
        <dbReference type="EMBL" id="OMJ80556.1"/>
    </source>
</evidence>